<organism evidence="3 4">
    <name type="scientific">Camellia sinensis</name>
    <name type="common">Tea plant</name>
    <name type="synonym">Thea sinensis</name>
    <dbReference type="NCBI Taxonomy" id="4442"/>
    <lineage>
        <taxon>Eukaryota</taxon>
        <taxon>Viridiplantae</taxon>
        <taxon>Streptophyta</taxon>
        <taxon>Embryophyta</taxon>
        <taxon>Tracheophyta</taxon>
        <taxon>Spermatophyta</taxon>
        <taxon>Magnoliopsida</taxon>
        <taxon>eudicotyledons</taxon>
        <taxon>Gunneridae</taxon>
        <taxon>Pentapetalae</taxon>
        <taxon>asterids</taxon>
        <taxon>Ericales</taxon>
        <taxon>Theaceae</taxon>
        <taxon>Camellia</taxon>
    </lineage>
</organism>
<dbReference type="AlphaFoldDB" id="A0A7J7FPT1"/>
<evidence type="ECO:0000256" key="1">
    <source>
        <dbReference type="ARBA" id="ARBA00010838"/>
    </source>
</evidence>
<protein>
    <submittedName>
        <fullName evidence="3">Uncharacterized protein</fullName>
    </submittedName>
</protein>
<reference evidence="4" key="1">
    <citation type="journal article" date="2020" name="Nat. Commun.">
        <title>Genome assembly of wild tea tree DASZ reveals pedigree and selection history of tea varieties.</title>
        <authorList>
            <person name="Zhang W."/>
            <person name="Zhang Y."/>
            <person name="Qiu H."/>
            <person name="Guo Y."/>
            <person name="Wan H."/>
            <person name="Zhang X."/>
            <person name="Scossa F."/>
            <person name="Alseekh S."/>
            <person name="Zhang Q."/>
            <person name="Wang P."/>
            <person name="Xu L."/>
            <person name="Schmidt M.H."/>
            <person name="Jia X."/>
            <person name="Li D."/>
            <person name="Zhu A."/>
            <person name="Guo F."/>
            <person name="Chen W."/>
            <person name="Ni D."/>
            <person name="Usadel B."/>
            <person name="Fernie A.R."/>
            <person name="Wen W."/>
        </authorList>
    </citation>
    <scope>NUCLEOTIDE SEQUENCE [LARGE SCALE GENOMIC DNA]</scope>
    <source>
        <strain evidence="4">cv. G240</strain>
    </source>
</reference>
<evidence type="ECO:0000256" key="2">
    <source>
        <dbReference type="RuleBase" id="RU003690"/>
    </source>
</evidence>
<dbReference type="Gene3D" id="3.20.20.80">
    <property type="entry name" value="Glycosidases"/>
    <property type="match status" value="1"/>
</dbReference>
<comment type="similarity">
    <text evidence="1 2">Belongs to the glycosyl hydrolase 1 family.</text>
</comment>
<gene>
    <name evidence="3" type="ORF">HYC85_031028</name>
</gene>
<reference evidence="3 4" key="2">
    <citation type="submission" date="2020-07" db="EMBL/GenBank/DDBJ databases">
        <title>Genome assembly of wild tea tree DASZ reveals pedigree and selection history of tea varieties.</title>
        <authorList>
            <person name="Zhang W."/>
        </authorList>
    </citation>
    <scope>NUCLEOTIDE SEQUENCE [LARGE SCALE GENOMIC DNA]</scope>
    <source>
        <strain evidence="4">cv. G240</strain>
        <tissue evidence="3">Leaf</tissue>
    </source>
</reference>
<evidence type="ECO:0000313" key="3">
    <source>
        <dbReference type="EMBL" id="KAF5930155.1"/>
    </source>
</evidence>
<comment type="caution">
    <text evidence="3">The sequence shown here is derived from an EMBL/GenBank/DDBJ whole genome shotgun (WGS) entry which is preliminary data.</text>
</comment>
<dbReference type="GO" id="GO:0008422">
    <property type="term" value="F:beta-glucosidase activity"/>
    <property type="evidence" value="ECO:0007669"/>
    <property type="project" value="TreeGrafter"/>
</dbReference>
<name>A0A7J7FPT1_CAMSI</name>
<dbReference type="InterPro" id="IPR017853">
    <property type="entry name" value="GH"/>
</dbReference>
<dbReference type="GO" id="GO:0005975">
    <property type="term" value="P:carbohydrate metabolic process"/>
    <property type="evidence" value="ECO:0007669"/>
    <property type="project" value="InterPro"/>
</dbReference>
<dbReference type="Proteomes" id="UP000593564">
    <property type="component" value="Unassembled WGS sequence"/>
</dbReference>
<sequence>MRQYHGNELPTFSAEETEYVKGSIDFIGINRYSTLYAKDCIHSSCILSGDRPIQGFVYTTIERNGVLIGDPETLTRCRRPHVRHHRSCLGSGARCRPALNSADRHYTLPVEAKASRWPLAMAGGVWGCLTRHSLPLQGKMQSRKQDVQVQELLHDDKRIEFHKAYLASLARVIK</sequence>
<dbReference type="InterPro" id="IPR001360">
    <property type="entry name" value="Glyco_hydro_1"/>
</dbReference>
<dbReference type="SUPFAM" id="SSF51445">
    <property type="entry name" value="(Trans)glycosidases"/>
    <property type="match status" value="1"/>
</dbReference>
<accession>A0A7J7FPT1</accession>
<proteinExistence type="inferred from homology"/>
<dbReference type="PANTHER" id="PTHR10353">
    <property type="entry name" value="GLYCOSYL HYDROLASE"/>
    <property type="match status" value="1"/>
</dbReference>
<dbReference type="EMBL" id="JACBKZ010000015">
    <property type="protein sequence ID" value="KAF5930155.1"/>
    <property type="molecule type" value="Genomic_DNA"/>
</dbReference>
<evidence type="ECO:0000313" key="4">
    <source>
        <dbReference type="Proteomes" id="UP000593564"/>
    </source>
</evidence>
<dbReference type="PANTHER" id="PTHR10353:SF175">
    <property type="entry name" value="BETA-GLUCOSIDASE 18-LIKE ISOFORM X1"/>
    <property type="match status" value="1"/>
</dbReference>
<keyword evidence="4" id="KW-1185">Reference proteome</keyword>